<feature type="transmembrane region" description="Helical" evidence="6">
    <location>
        <begin position="522"/>
        <end position="541"/>
    </location>
</feature>
<dbReference type="PANTHER" id="PTHR33406">
    <property type="entry name" value="MEMBRANE PROTEIN MJ1562-RELATED"/>
    <property type="match status" value="1"/>
</dbReference>
<evidence type="ECO:0000256" key="6">
    <source>
        <dbReference type="SAM" id="Phobius"/>
    </source>
</evidence>
<protein>
    <submittedName>
        <fullName evidence="8">RND superfamily putative drug exporter</fullName>
    </submittedName>
</protein>
<evidence type="ECO:0000256" key="3">
    <source>
        <dbReference type="ARBA" id="ARBA00022692"/>
    </source>
</evidence>
<dbReference type="OrthoDB" id="7051771at2"/>
<feature type="transmembrane region" description="Helical" evidence="6">
    <location>
        <begin position="553"/>
        <end position="573"/>
    </location>
</feature>
<feature type="transmembrane region" description="Helical" evidence="6">
    <location>
        <begin position="309"/>
        <end position="331"/>
    </location>
</feature>
<dbReference type="InterPro" id="IPR001036">
    <property type="entry name" value="Acrflvin-R"/>
</dbReference>
<organism evidence="8 9">
    <name type="scientific">Solirubrobacter pauli</name>
    <dbReference type="NCBI Taxonomy" id="166793"/>
    <lineage>
        <taxon>Bacteria</taxon>
        <taxon>Bacillati</taxon>
        <taxon>Actinomycetota</taxon>
        <taxon>Thermoleophilia</taxon>
        <taxon>Solirubrobacterales</taxon>
        <taxon>Solirubrobacteraceae</taxon>
        <taxon>Solirubrobacter</taxon>
    </lineage>
</organism>
<dbReference type="SUPFAM" id="SSF82866">
    <property type="entry name" value="Multidrug efflux transporter AcrB transmembrane domain"/>
    <property type="match status" value="2"/>
</dbReference>
<feature type="transmembrane region" description="Helical" evidence="6">
    <location>
        <begin position="181"/>
        <end position="198"/>
    </location>
</feature>
<feature type="transmembrane region" description="Helical" evidence="6">
    <location>
        <begin position="370"/>
        <end position="389"/>
    </location>
</feature>
<feature type="transmembrane region" description="Helical" evidence="6">
    <location>
        <begin position="638"/>
        <end position="657"/>
    </location>
</feature>
<evidence type="ECO:0000256" key="2">
    <source>
        <dbReference type="ARBA" id="ARBA00022475"/>
    </source>
</evidence>
<evidence type="ECO:0000256" key="4">
    <source>
        <dbReference type="ARBA" id="ARBA00022989"/>
    </source>
</evidence>
<feature type="transmembrane region" description="Helical" evidence="6">
    <location>
        <begin position="205"/>
        <end position="223"/>
    </location>
</feature>
<evidence type="ECO:0000256" key="5">
    <source>
        <dbReference type="ARBA" id="ARBA00023136"/>
    </source>
</evidence>
<keyword evidence="2" id="KW-1003">Cell membrane</keyword>
<feature type="domain" description="SSD" evidence="7">
    <location>
        <begin position="209"/>
        <end position="330"/>
    </location>
</feature>
<dbReference type="EMBL" id="RBIL01000001">
    <property type="protein sequence ID" value="RKQ91552.1"/>
    <property type="molecule type" value="Genomic_DNA"/>
</dbReference>
<dbReference type="InterPro" id="IPR050545">
    <property type="entry name" value="Mycobact_MmpL"/>
</dbReference>
<feature type="transmembrane region" description="Helical" evidence="6">
    <location>
        <begin position="235"/>
        <end position="255"/>
    </location>
</feature>
<proteinExistence type="predicted"/>
<dbReference type="AlphaFoldDB" id="A0A660L940"/>
<keyword evidence="5 6" id="KW-0472">Membrane</keyword>
<name>A0A660L940_9ACTN</name>
<keyword evidence="9" id="KW-1185">Reference proteome</keyword>
<dbReference type="Pfam" id="PF03176">
    <property type="entry name" value="MMPL"/>
    <property type="match status" value="2"/>
</dbReference>
<feature type="transmembrane region" description="Helical" evidence="6">
    <location>
        <begin position="276"/>
        <end position="297"/>
    </location>
</feature>
<feature type="transmembrane region" description="Helical" evidence="6">
    <location>
        <begin position="585"/>
        <end position="608"/>
    </location>
</feature>
<dbReference type="InterPro" id="IPR000731">
    <property type="entry name" value="SSD"/>
</dbReference>
<reference evidence="8 9" key="1">
    <citation type="submission" date="2018-10" db="EMBL/GenBank/DDBJ databases">
        <title>Genomic Encyclopedia of Archaeal and Bacterial Type Strains, Phase II (KMG-II): from individual species to whole genera.</title>
        <authorList>
            <person name="Goeker M."/>
        </authorList>
    </citation>
    <scope>NUCLEOTIDE SEQUENCE [LARGE SCALE GENOMIC DNA]</scope>
    <source>
        <strain evidence="8 9">DSM 14954</strain>
    </source>
</reference>
<evidence type="ECO:0000256" key="1">
    <source>
        <dbReference type="ARBA" id="ARBA00004651"/>
    </source>
</evidence>
<feature type="transmembrane region" description="Helical" evidence="6">
    <location>
        <begin position="663"/>
        <end position="682"/>
    </location>
</feature>
<keyword evidence="3 6" id="KW-0812">Transmembrane</keyword>
<sequence length="729" mass="77380">MQAAMDRLERFIARRRRIVLIIWLAIVVVSIPFAGRQTENLTGGGFESAGSGSQVVSEALGRDFGRPAEMLSVVFDNRSGDAAKLAAAVDRVERDGFKDVDAVRLDPQAADAARASTDPVVIMPLVVEGDRDEAVDAATVMRENLHAGEAGDDLAVHLVGQSALWAGIQELSKEDLEQAELFGLPIVLIILLIVFGSLAAAALPLALGVAAVVVTGAIIFFLSQVYGMSTFVTNMASMLGIGVAVDYSLFILARYREELGAGHSADDARAVALRTSGMAVAFSGVTVIVALAGLFLIDATVVRSMAVGAIVVVGIAVLAAVTLLPALIAALGHRVSEPGKLIGRLKRRRPPRTGPTFWERWTAMLMRRPLPFALAATAIMLAIASPALVMKENTAAIAMFPKDFETRVGFELASEQLGGPGSLGMVELVADFRGPVDQTALSSFKGDLERLENVRAVQDPVISEDGQKALILVTPEQSPESEATVALVKRLRGLLPPTGGTLHVGGPTAQNLDDTAVISGSLWKVGLFVVVLSFLVLLVVLRSVVLPIKAVLMNALSVAASYGVLVMVFQWGWFDSVTGFESLGYVQAITPALLLAVVFGLSMDYEVFMLSRIKERYHATHDTQQAVAQGLAASAKTISSAALIMVAVFAIFAGTGVPQVKEIGVGLAVAIALDATIVRLVLVPTTMELMGDKNWWIPKWLDRVLPNMDFESSETPVTKKAEQEVATTA</sequence>
<dbReference type="PANTHER" id="PTHR33406:SF13">
    <property type="entry name" value="MEMBRANE PROTEIN YDFJ"/>
    <property type="match status" value="1"/>
</dbReference>
<gene>
    <name evidence="8" type="ORF">C8N24_1375</name>
</gene>
<dbReference type="GO" id="GO:0022857">
    <property type="term" value="F:transmembrane transporter activity"/>
    <property type="evidence" value="ECO:0007669"/>
    <property type="project" value="InterPro"/>
</dbReference>
<dbReference type="PROSITE" id="PS50156">
    <property type="entry name" value="SSD"/>
    <property type="match status" value="1"/>
</dbReference>
<dbReference type="Proteomes" id="UP000278962">
    <property type="component" value="Unassembled WGS sequence"/>
</dbReference>
<dbReference type="PRINTS" id="PR00702">
    <property type="entry name" value="ACRIFLAVINRP"/>
</dbReference>
<comment type="subcellular location">
    <subcellularLocation>
        <location evidence="1">Cell membrane</location>
        <topology evidence="1">Multi-pass membrane protein</topology>
    </subcellularLocation>
</comment>
<dbReference type="InterPro" id="IPR004869">
    <property type="entry name" value="MMPL_dom"/>
</dbReference>
<evidence type="ECO:0000259" key="7">
    <source>
        <dbReference type="PROSITE" id="PS50156"/>
    </source>
</evidence>
<evidence type="ECO:0000313" key="9">
    <source>
        <dbReference type="Proteomes" id="UP000278962"/>
    </source>
</evidence>
<keyword evidence="4 6" id="KW-1133">Transmembrane helix</keyword>
<dbReference type="Gene3D" id="1.20.1640.10">
    <property type="entry name" value="Multidrug efflux transporter AcrB transmembrane domain"/>
    <property type="match status" value="2"/>
</dbReference>
<comment type="caution">
    <text evidence="8">The sequence shown here is derived from an EMBL/GenBank/DDBJ whole genome shotgun (WGS) entry which is preliminary data.</text>
</comment>
<dbReference type="GO" id="GO:0005886">
    <property type="term" value="C:plasma membrane"/>
    <property type="evidence" value="ECO:0007669"/>
    <property type="project" value="UniProtKB-SubCell"/>
</dbReference>
<evidence type="ECO:0000313" key="8">
    <source>
        <dbReference type="EMBL" id="RKQ91552.1"/>
    </source>
</evidence>
<accession>A0A660L940</accession>